<organism evidence="2 3">
    <name type="scientific">Cohnella zeiphila</name>
    <dbReference type="NCBI Taxonomy" id="2761120"/>
    <lineage>
        <taxon>Bacteria</taxon>
        <taxon>Bacillati</taxon>
        <taxon>Bacillota</taxon>
        <taxon>Bacilli</taxon>
        <taxon>Bacillales</taxon>
        <taxon>Paenibacillaceae</taxon>
        <taxon>Cohnella</taxon>
    </lineage>
</organism>
<comment type="caution">
    <text evidence="2">The sequence shown here is derived from an EMBL/GenBank/DDBJ whole genome shotgun (WGS) entry which is preliminary data.</text>
</comment>
<keyword evidence="2" id="KW-0808">Transferase</keyword>
<sequence length="251" mass="29479">MSDRHRIYGDAVSIKTENTRNFYNERAKAMESMANPYVAVLLGDQNPRHAEEWNRFEKDFVLPQLRISQTNSVLDIGCGIGRWAESIIPHAGYYCGTDFSSEMIEAAHRRNSYSDRDYDFYNLSFQETVSKSKEFYKKQFDRLIVGGVCMYINDEELPGCYEGVLKLLDERCIIYFTETVAVEKRLTLDECPSEALKTNYDVIYRTPDEYKGYYSVFTDAGFVVKEQKYLPHLNNEKPFYETDRWYTILER</sequence>
<feature type="domain" description="Methyltransferase type 12" evidence="1">
    <location>
        <begin position="74"/>
        <end position="171"/>
    </location>
</feature>
<dbReference type="Gene3D" id="3.40.50.150">
    <property type="entry name" value="Vaccinia Virus protein VP39"/>
    <property type="match status" value="1"/>
</dbReference>
<dbReference type="SUPFAM" id="SSF53335">
    <property type="entry name" value="S-adenosyl-L-methionine-dependent methyltransferases"/>
    <property type="match status" value="1"/>
</dbReference>
<reference evidence="2 3" key="1">
    <citation type="submission" date="2020-08" db="EMBL/GenBank/DDBJ databases">
        <title>Cohnella phylogeny.</title>
        <authorList>
            <person name="Dunlap C."/>
        </authorList>
    </citation>
    <scope>NUCLEOTIDE SEQUENCE [LARGE SCALE GENOMIC DNA]</scope>
    <source>
        <strain evidence="2 3">CBP 2801</strain>
    </source>
</reference>
<dbReference type="InterPro" id="IPR029063">
    <property type="entry name" value="SAM-dependent_MTases_sf"/>
</dbReference>
<keyword evidence="2" id="KW-0489">Methyltransferase</keyword>
<name>A0A7X0VVT6_9BACL</name>
<dbReference type="Proteomes" id="UP000564644">
    <property type="component" value="Unassembled WGS sequence"/>
</dbReference>
<dbReference type="InterPro" id="IPR013217">
    <property type="entry name" value="Methyltransf_12"/>
</dbReference>
<evidence type="ECO:0000259" key="1">
    <source>
        <dbReference type="Pfam" id="PF08242"/>
    </source>
</evidence>
<keyword evidence="3" id="KW-1185">Reference proteome</keyword>
<protein>
    <submittedName>
        <fullName evidence="2">Class I SAM-dependent methyltransferase</fullName>
    </submittedName>
</protein>
<dbReference type="Pfam" id="PF08242">
    <property type="entry name" value="Methyltransf_12"/>
    <property type="match status" value="1"/>
</dbReference>
<accession>A0A7X0VVT6</accession>
<dbReference type="EMBL" id="JACJVO010000018">
    <property type="protein sequence ID" value="MBB6732246.1"/>
    <property type="molecule type" value="Genomic_DNA"/>
</dbReference>
<evidence type="ECO:0000313" key="2">
    <source>
        <dbReference type="EMBL" id="MBB6732246.1"/>
    </source>
</evidence>
<dbReference type="RefSeq" id="WP_185129915.1">
    <property type="nucleotide sequence ID" value="NZ_JACJVO010000018.1"/>
</dbReference>
<gene>
    <name evidence="2" type="ORF">H7C18_15105</name>
</gene>
<dbReference type="GO" id="GO:0008168">
    <property type="term" value="F:methyltransferase activity"/>
    <property type="evidence" value="ECO:0007669"/>
    <property type="project" value="UniProtKB-KW"/>
</dbReference>
<evidence type="ECO:0000313" key="3">
    <source>
        <dbReference type="Proteomes" id="UP000564644"/>
    </source>
</evidence>
<dbReference type="GO" id="GO:0032259">
    <property type="term" value="P:methylation"/>
    <property type="evidence" value="ECO:0007669"/>
    <property type="project" value="UniProtKB-KW"/>
</dbReference>
<proteinExistence type="predicted"/>
<dbReference type="CDD" id="cd02440">
    <property type="entry name" value="AdoMet_MTases"/>
    <property type="match status" value="1"/>
</dbReference>
<dbReference type="AlphaFoldDB" id="A0A7X0VVT6"/>